<dbReference type="GO" id="GO:0017111">
    <property type="term" value="F:ribonucleoside triphosphate phosphatase activity"/>
    <property type="evidence" value="ECO:0007669"/>
    <property type="project" value="UniProtKB-ARBA"/>
</dbReference>
<dbReference type="AlphaFoldDB" id="B9Z3G0"/>
<name>B9Z3G0_9NEIS</name>
<dbReference type="Gene3D" id="3.30.70.240">
    <property type="match status" value="1"/>
</dbReference>
<evidence type="ECO:0008006" key="6">
    <source>
        <dbReference type="Google" id="ProtNLM"/>
    </source>
</evidence>
<evidence type="ECO:0000256" key="1">
    <source>
        <dbReference type="ARBA" id="ARBA00007665"/>
    </source>
</evidence>
<dbReference type="RefSeq" id="WP_008953915.1">
    <property type="nucleotide sequence ID" value="NZ_ACIS01000005.1"/>
</dbReference>
<organism evidence="4 5">
    <name type="scientific">Pseudogulbenkiania ferrooxidans 2002</name>
    <dbReference type="NCBI Taxonomy" id="279714"/>
    <lineage>
        <taxon>Bacteria</taxon>
        <taxon>Pseudomonadati</taxon>
        <taxon>Pseudomonadota</taxon>
        <taxon>Betaproteobacteria</taxon>
        <taxon>Neisseriales</taxon>
        <taxon>Chromobacteriaceae</taxon>
        <taxon>Pseudogulbenkiania</taxon>
    </lineage>
</organism>
<dbReference type="eggNOG" id="COG1739">
    <property type="taxonomic scope" value="Bacteria"/>
</dbReference>
<dbReference type="EMBL" id="ACIS01000005">
    <property type="protein sequence ID" value="EEG08387.1"/>
    <property type="molecule type" value="Genomic_DNA"/>
</dbReference>
<dbReference type="GO" id="GO:0006446">
    <property type="term" value="P:regulation of translational initiation"/>
    <property type="evidence" value="ECO:0007669"/>
    <property type="project" value="TreeGrafter"/>
</dbReference>
<dbReference type="InterPro" id="IPR023582">
    <property type="entry name" value="Impact"/>
</dbReference>
<dbReference type="GO" id="GO:0005737">
    <property type="term" value="C:cytoplasm"/>
    <property type="evidence" value="ECO:0007669"/>
    <property type="project" value="TreeGrafter"/>
</dbReference>
<protein>
    <recommendedName>
        <fullName evidence="6">Impact N-terminal domain-containing protein</fullName>
    </recommendedName>
</protein>
<dbReference type="InterPro" id="IPR035647">
    <property type="entry name" value="EFG_III/V"/>
</dbReference>
<dbReference type="InterPro" id="IPR015269">
    <property type="entry name" value="UPF0029_Impact_C"/>
</dbReference>
<dbReference type="PANTHER" id="PTHR16301">
    <property type="entry name" value="IMPACT-RELATED"/>
    <property type="match status" value="1"/>
</dbReference>
<dbReference type="Pfam" id="PF01205">
    <property type="entry name" value="Impact_N"/>
    <property type="match status" value="1"/>
</dbReference>
<dbReference type="InterPro" id="IPR036956">
    <property type="entry name" value="Impact_N_sf"/>
</dbReference>
<gene>
    <name evidence="4" type="ORF">FuraDRAFT_1895</name>
</gene>
<evidence type="ECO:0000259" key="2">
    <source>
        <dbReference type="Pfam" id="PF01205"/>
    </source>
</evidence>
<comment type="caution">
    <text evidence="4">The sequence shown here is derived from an EMBL/GenBank/DDBJ whole genome shotgun (WGS) entry which is preliminary data.</text>
</comment>
<evidence type="ECO:0000313" key="4">
    <source>
        <dbReference type="EMBL" id="EEG08387.1"/>
    </source>
</evidence>
<dbReference type="Proteomes" id="UP000003165">
    <property type="component" value="Unassembled WGS sequence"/>
</dbReference>
<feature type="domain" description="UPF0029" evidence="3">
    <location>
        <begin position="136"/>
        <end position="183"/>
    </location>
</feature>
<dbReference type="SUPFAM" id="SSF54980">
    <property type="entry name" value="EF-G C-terminal domain-like"/>
    <property type="match status" value="1"/>
</dbReference>
<keyword evidence="5" id="KW-1185">Reference proteome</keyword>
<dbReference type="Pfam" id="PF09186">
    <property type="entry name" value="DUF1949"/>
    <property type="match status" value="1"/>
</dbReference>
<dbReference type="InterPro" id="IPR001498">
    <property type="entry name" value="Impact_N"/>
</dbReference>
<dbReference type="Gene3D" id="3.30.230.30">
    <property type="entry name" value="Impact, N-terminal domain"/>
    <property type="match status" value="1"/>
</dbReference>
<reference evidence="4 5" key="1">
    <citation type="submission" date="2009-02" db="EMBL/GenBank/DDBJ databases">
        <title>Sequencing of the draft genome and assembly of Lutiella nitroferrum 2002.</title>
        <authorList>
            <consortium name="US DOE Joint Genome Institute (JGI-PGF)"/>
            <person name="Lucas S."/>
            <person name="Copeland A."/>
            <person name="Lapidus A."/>
            <person name="Glavina del Rio T."/>
            <person name="Tice H."/>
            <person name="Bruce D."/>
            <person name="Goodwin L."/>
            <person name="Pitluck S."/>
            <person name="Larimer F."/>
            <person name="Land M.L."/>
            <person name="Hauser L."/>
            <person name="Coates J.D."/>
        </authorList>
    </citation>
    <scope>NUCLEOTIDE SEQUENCE [LARGE SCALE GENOMIC DNA]</scope>
    <source>
        <strain evidence="4 5">2002</strain>
    </source>
</reference>
<sequence length="206" mass="22252">MLQLAAPVTAEIEIKKSRFIAVLYPVTSRAEAMDRLAEVRQRWKDARHYCSVLLTEGDSGLDDDGEPSGTAAKPMYAVLTHKDVGNVLAVVVRYFGGIKLGAGGLVRAYAQAVSTALQQAQLLPTVKLARYRVSTGFAEESRLRRFCSDHGVVVLEAAYGDRVQLTLEAPAEQGGQLLAQLTDYLYGALTVLEDQAKAPTDGKARG</sequence>
<evidence type="ECO:0000259" key="3">
    <source>
        <dbReference type="Pfam" id="PF09186"/>
    </source>
</evidence>
<dbReference type="SUPFAM" id="SSF54211">
    <property type="entry name" value="Ribosomal protein S5 domain 2-like"/>
    <property type="match status" value="1"/>
</dbReference>
<accession>B9Z3G0</accession>
<dbReference type="PANTHER" id="PTHR16301:SF20">
    <property type="entry name" value="IMPACT FAMILY MEMBER YIGZ"/>
    <property type="match status" value="1"/>
</dbReference>
<comment type="similarity">
    <text evidence="1">Belongs to the IMPACT family.</text>
</comment>
<dbReference type="InterPro" id="IPR020568">
    <property type="entry name" value="Ribosomal_Su5_D2-typ_SF"/>
</dbReference>
<proteinExistence type="inferred from homology"/>
<feature type="domain" description="Impact N-terminal" evidence="2">
    <location>
        <begin position="15"/>
        <end position="117"/>
    </location>
</feature>
<evidence type="ECO:0000313" key="5">
    <source>
        <dbReference type="Proteomes" id="UP000003165"/>
    </source>
</evidence>
<dbReference type="GO" id="GO:0032561">
    <property type="term" value="F:guanyl ribonucleotide binding"/>
    <property type="evidence" value="ECO:0007669"/>
    <property type="project" value="UniProtKB-ARBA"/>
</dbReference>